<dbReference type="Proteomes" id="UP000094526">
    <property type="component" value="Unassembled WGS sequence"/>
</dbReference>
<dbReference type="VEuPathDB" id="FungiDB:G647_10307"/>
<dbReference type="OrthoDB" id="1668230at2759"/>
<evidence type="ECO:0000259" key="1">
    <source>
        <dbReference type="PROSITE" id="PS50011"/>
    </source>
</evidence>
<evidence type="ECO:0000313" key="2">
    <source>
        <dbReference type="EMBL" id="OCT48536.1"/>
    </source>
</evidence>
<organism evidence="2 3">
    <name type="scientific">Cladophialophora carrionii</name>
    <dbReference type="NCBI Taxonomy" id="86049"/>
    <lineage>
        <taxon>Eukaryota</taxon>
        <taxon>Fungi</taxon>
        <taxon>Dikarya</taxon>
        <taxon>Ascomycota</taxon>
        <taxon>Pezizomycotina</taxon>
        <taxon>Eurotiomycetes</taxon>
        <taxon>Chaetothyriomycetidae</taxon>
        <taxon>Chaetothyriales</taxon>
        <taxon>Herpotrichiellaceae</taxon>
        <taxon>Cladophialophora</taxon>
    </lineage>
</organism>
<dbReference type="VEuPathDB" id="FungiDB:CLCR_04240"/>
<dbReference type="SUPFAM" id="SSF56112">
    <property type="entry name" value="Protein kinase-like (PK-like)"/>
    <property type="match status" value="1"/>
</dbReference>
<accession>A0A1C1CJ93</accession>
<name>A0A1C1CJ93_9EURO</name>
<dbReference type="InterPro" id="IPR001245">
    <property type="entry name" value="Ser-Thr/Tyr_kinase_cat_dom"/>
</dbReference>
<dbReference type="PROSITE" id="PS50011">
    <property type="entry name" value="PROTEIN_KINASE_DOM"/>
    <property type="match status" value="1"/>
</dbReference>
<keyword evidence="3" id="KW-1185">Reference proteome</keyword>
<dbReference type="Gene3D" id="1.10.510.10">
    <property type="entry name" value="Transferase(Phosphotransferase) domain 1"/>
    <property type="match status" value="1"/>
</dbReference>
<dbReference type="InterPro" id="IPR011009">
    <property type="entry name" value="Kinase-like_dom_sf"/>
</dbReference>
<dbReference type="PANTHER" id="PTHR44329:SF289">
    <property type="entry name" value="SERINE_THREONINE-PROTEIN KINASE VIK"/>
    <property type="match status" value="1"/>
</dbReference>
<gene>
    <name evidence="2" type="ORF">CLCR_04240</name>
</gene>
<dbReference type="AlphaFoldDB" id="A0A1C1CJ93"/>
<dbReference type="InterPro" id="IPR000719">
    <property type="entry name" value="Prot_kinase_dom"/>
</dbReference>
<sequence>MDANPLPSFISHDALQSSMAIAFNAPPSPLVTQSSQAIQNQTPWDGLPPFTSTESVLLHLDGTRVTGKVIGQGATGVIIEQGQYALKIPHISRYTKIDGVPVEIGSLTPKEGDYDDRPPLIASIEVEKAIYKRLGDHDGIVRCHNLESTDISIQMDLLNGDLRHYLAEHRPDRRTQLSWLTKVAHTMAYIHEHRIIIADLRLDNLLLDATRAVRFCDFGESTLMPLDWDLEGADELGFSVLTDIGQFGAAMYEVVTGLRCKFDLTQDRKEPENLYTCPRRDSLPSTKNIWLGHIIEKCWTQAFRSAKELAAELDQESAT</sequence>
<evidence type="ECO:0000313" key="3">
    <source>
        <dbReference type="Proteomes" id="UP000094526"/>
    </source>
</evidence>
<dbReference type="EMBL" id="LGRB01000012">
    <property type="protein sequence ID" value="OCT48536.1"/>
    <property type="molecule type" value="Genomic_DNA"/>
</dbReference>
<dbReference type="GO" id="GO:0005524">
    <property type="term" value="F:ATP binding"/>
    <property type="evidence" value="ECO:0007669"/>
    <property type="project" value="InterPro"/>
</dbReference>
<dbReference type="Gene3D" id="3.30.200.20">
    <property type="entry name" value="Phosphorylase Kinase, domain 1"/>
    <property type="match status" value="1"/>
</dbReference>
<reference evidence="3" key="1">
    <citation type="submission" date="2015-07" db="EMBL/GenBank/DDBJ databases">
        <authorList>
            <person name="Teixeira M.M."/>
            <person name="Souza R.C."/>
            <person name="Almeida L.G."/>
            <person name="Vicente V.A."/>
            <person name="de Hoog S."/>
            <person name="Bocca A.L."/>
            <person name="de Almeida S.R."/>
            <person name="Vasconcelos A.T."/>
            <person name="Felipe M.S."/>
        </authorList>
    </citation>
    <scope>NUCLEOTIDE SEQUENCE [LARGE SCALE GENOMIC DNA]</scope>
    <source>
        <strain evidence="3">KSF</strain>
    </source>
</reference>
<proteinExistence type="predicted"/>
<dbReference type="Pfam" id="PF07714">
    <property type="entry name" value="PK_Tyr_Ser-Thr"/>
    <property type="match status" value="1"/>
</dbReference>
<dbReference type="PANTHER" id="PTHR44329">
    <property type="entry name" value="SERINE/THREONINE-PROTEIN KINASE TNNI3K-RELATED"/>
    <property type="match status" value="1"/>
</dbReference>
<feature type="domain" description="Protein kinase" evidence="1">
    <location>
        <begin position="64"/>
        <end position="319"/>
    </location>
</feature>
<dbReference type="GO" id="GO:0004674">
    <property type="term" value="F:protein serine/threonine kinase activity"/>
    <property type="evidence" value="ECO:0007669"/>
    <property type="project" value="TreeGrafter"/>
</dbReference>
<dbReference type="InterPro" id="IPR051681">
    <property type="entry name" value="Ser/Thr_Kinases-Pseudokinases"/>
</dbReference>
<dbReference type="STRING" id="86049.A0A1C1CJ93"/>
<protein>
    <recommendedName>
        <fullName evidence="1">Protein kinase domain-containing protein</fullName>
    </recommendedName>
</protein>
<comment type="caution">
    <text evidence="2">The sequence shown here is derived from an EMBL/GenBank/DDBJ whole genome shotgun (WGS) entry which is preliminary data.</text>
</comment>